<dbReference type="Proteomes" id="UP001321542">
    <property type="component" value="Chromosome"/>
</dbReference>
<evidence type="ECO:0000256" key="1">
    <source>
        <dbReference type="SAM" id="MobiDB-lite"/>
    </source>
</evidence>
<protein>
    <submittedName>
        <fullName evidence="2">Uncharacterized protein</fullName>
    </submittedName>
</protein>
<evidence type="ECO:0000313" key="2">
    <source>
        <dbReference type="EMBL" id="BBC38802.1"/>
    </source>
</evidence>
<reference evidence="2 3" key="2">
    <citation type="journal article" date="2023" name="ChemBioChem">
        <title>Acyltransferase Domain Exchange between Two Independent Type I Polyketide Synthases in the Same Producer Strain of Macrolide Antibiotics.</title>
        <authorList>
            <person name="Kudo F."/>
            <person name="Kishikawa K."/>
            <person name="Tsuboi K."/>
            <person name="Kido T."/>
            <person name="Usui T."/>
            <person name="Hashimoto J."/>
            <person name="Shin-Ya K."/>
            <person name="Miyanaga A."/>
            <person name="Eguchi T."/>
        </authorList>
    </citation>
    <scope>NUCLEOTIDE SEQUENCE [LARGE SCALE GENOMIC DNA]</scope>
    <source>
        <strain evidence="2 3">A-8890</strain>
    </source>
</reference>
<organism evidence="2 3">
    <name type="scientific">Streptomyces graminofaciens</name>
    <dbReference type="NCBI Taxonomy" id="68212"/>
    <lineage>
        <taxon>Bacteria</taxon>
        <taxon>Bacillati</taxon>
        <taxon>Actinomycetota</taxon>
        <taxon>Actinomycetes</taxon>
        <taxon>Kitasatosporales</taxon>
        <taxon>Streptomycetaceae</taxon>
        <taxon>Streptomyces</taxon>
    </lineage>
</organism>
<evidence type="ECO:0000313" key="3">
    <source>
        <dbReference type="Proteomes" id="UP001321542"/>
    </source>
</evidence>
<dbReference type="RefSeq" id="WP_286259340.1">
    <property type="nucleotide sequence ID" value="NZ_AP018448.1"/>
</dbReference>
<sequence length="162" mass="18122">MGDNGGSRPWWWRKGRRPDEEEGTEAGSRPRSLIDLVPEKYERLYTQLGDAFPEQLLRLQVLYSASQRAFEARTRRALRLTIGCVLRTVLRDPRLTDSPADRHVGVLALPATPADICAANGCPGDGTDFWGFWCAVGFVAGFNERWAYGLLGREATARKTKP</sequence>
<reference evidence="2 3" key="1">
    <citation type="journal article" date="2010" name="ChemBioChem">
        <title>Cloning and characterization of the biosynthetic gene cluster of 16-membered macrolide antibiotic FD-891: involvement of a dual functional cytochrome P450 monooxygenase catalyzing epoxidation and hydroxylation.</title>
        <authorList>
            <person name="Kudo F."/>
            <person name="Motegi A."/>
            <person name="Mizoue K."/>
            <person name="Eguchi T."/>
        </authorList>
    </citation>
    <scope>NUCLEOTIDE SEQUENCE [LARGE SCALE GENOMIC DNA]</scope>
    <source>
        <strain evidence="2 3">A-8890</strain>
    </source>
</reference>
<dbReference type="EMBL" id="AP018448">
    <property type="protein sequence ID" value="BBC38802.1"/>
    <property type="molecule type" value="Genomic_DNA"/>
</dbReference>
<name>A0ABM7FRU5_9ACTN</name>
<proteinExistence type="predicted"/>
<feature type="region of interest" description="Disordered" evidence="1">
    <location>
        <begin position="1"/>
        <end position="31"/>
    </location>
</feature>
<keyword evidence="3" id="KW-1185">Reference proteome</keyword>
<gene>
    <name evidence="2" type="ORF">SGFS_100960</name>
</gene>
<accession>A0ABM7FRU5</accession>